<feature type="domain" description="HTH arsR-type" evidence="4">
    <location>
        <begin position="17"/>
        <end position="111"/>
    </location>
</feature>
<dbReference type="InterPro" id="IPR036390">
    <property type="entry name" value="WH_DNA-bd_sf"/>
</dbReference>
<reference evidence="6 7" key="2">
    <citation type="submission" date="2015-01" db="EMBL/GenBank/DDBJ databases">
        <title>Vibrio sp. C5 JCM 19232 whole genome shotgun sequence.</title>
        <authorList>
            <person name="Sawabe T."/>
            <person name="Meirelles P."/>
            <person name="Feng G."/>
            <person name="Sayaka M."/>
            <person name="Hattori M."/>
            <person name="Ohkuma M."/>
        </authorList>
    </citation>
    <scope>NUCLEOTIDE SEQUENCE [LARGE SCALE GENOMIC DNA]</scope>
    <source>
        <strain evidence="6 7">JCM19232</strain>
    </source>
</reference>
<accession>A0A0B8P1H8</accession>
<accession>A0A0B8P6F7</accession>
<keyword evidence="8" id="KW-1185">Reference proteome</keyword>
<evidence type="ECO:0000313" key="7">
    <source>
        <dbReference type="Proteomes" id="UP000031670"/>
    </source>
</evidence>
<name>A0A0B8P1H8_9VIBR</name>
<evidence type="ECO:0000313" key="6">
    <source>
        <dbReference type="EMBL" id="GAM60137.1"/>
    </source>
</evidence>
<dbReference type="AlphaFoldDB" id="A0A0B8P1H8"/>
<dbReference type="NCBIfam" id="NF033788">
    <property type="entry name" value="HTH_metalloreg"/>
    <property type="match status" value="1"/>
</dbReference>
<proteinExistence type="predicted"/>
<evidence type="ECO:0000313" key="5">
    <source>
        <dbReference type="EMBL" id="GAM57193.1"/>
    </source>
</evidence>
<dbReference type="PANTHER" id="PTHR43132">
    <property type="entry name" value="ARSENICAL RESISTANCE OPERON REPRESSOR ARSR-RELATED"/>
    <property type="match status" value="1"/>
</dbReference>
<dbReference type="GO" id="GO:0003700">
    <property type="term" value="F:DNA-binding transcription factor activity"/>
    <property type="evidence" value="ECO:0007669"/>
    <property type="project" value="InterPro"/>
</dbReference>
<dbReference type="InterPro" id="IPR051011">
    <property type="entry name" value="Metal_resp_trans_reg"/>
</dbReference>
<dbReference type="InterPro" id="IPR036388">
    <property type="entry name" value="WH-like_DNA-bd_sf"/>
</dbReference>
<dbReference type="Pfam" id="PF01022">
    <property type="entry name" value="HTH_5"/>
    <property type="match status" value="1"/>
</dbReference>
<dbReference type="InterPro" id="IPR001845">
    <property type="entry name" value="HTH_ArsR_DNA-bd_dom"/>
</dbReference>
<evidence type="ECO:0000256" key="2">
    <source>
        <dbReference type="ARBA" id="ARBA00023125"/>
    </source>
</evidence>
<dbReference type="Gene3D" id="1.10.10.10">
    <property type="entry name" value="Winged helix-like DNA-binding domain superfamily/Winged helix DNA-binding domain"/>
    <property type="match status" value="1"/>
</dbReference>
<gene>
    <name evidence="5" type="ORF">JCM19231_1634</name>
    <name evidence="6" type="ORF">JCM19232_470</name>
</gene>
<dbReference type="PROSITE" id="PS50987">
    <property type="entry name" value="HTH_ARSR_2"/>
    <property type="match status" value="1"/>
</dbReference>
<dbReference type="Proteomes" id="UP000031670">
    <property type="component" value="Unassembled WGS sequence"/>
</dbReference>
<dbReference type="PANTHER" id="PTHR43132:SF2">
    <property type="entry name" value="ARSENICAL RESISTANCE OPERON REPRESSOR ARSR-RELATED"/>
    <property type="match status" value="1"/>
</dbReference>
<reference evidence="7 8" key="3">
    <citation type="submission" date="2015-01" db="EMBL/GenBank/DDBJ databases">
        <authorList>
            <consortium name="NBRP consortium"/>
            <person name="Sawabe T."/>
            <person name="Meirelles P."/>
            <person name="Feng G."/>
            <person name="Sayaka M."/>
            <person name="Hattori M."/>
            <person name="Ohkuma M."/>
        </authorList>
    </citation>
    <scope>NUCLEOTIDE SEQUENCE [LARGE SCALE GENOMIC DNA]</scope>
    <source>
        <strain evidence="8">JCM 19231</strain>
        <strain evidence="5">JCM19231</strain>
        <strain evidence="6 7">JCM19232</strain>
    </source>
</reference>
<evidence type="ECO:0000256" key="3">
    <source>
        <dbReference type="ARBA" id="ARBA00023163"/>
    </source>
</evidence>
<dbReference type="Proteomes" id="UP000031671">
    <property type="component" value="Unassembled WGS sequence"/>
</dbReference>
<dbReference type="InterPro" id="IPR011991">
    <property type="entry name" value="ArsR-like_HTH"/>
</dbReference>
<keyword evidence="3" id="KW-0804">Transcription</keyword>
<reference evidence="5 8" key="1">
    <citation type="submission" date="2015-01" db="EMBL/GenBank/DDBJ databases">
        <title>Vibrio sp. C1 JCM 19231 whole genome shotgun sequence.</title>
        <authorList>
            <person name="Sawabe T."/>
            <person name="Meirelles P."/>
            <person name="Feng G."/>
            <person name="Sayaka M."/>
            <person name="Hattori M."/>
            <person name="Ohkuma M."/>
        </authorList>
    </citation>
    <scope>NUCLEOTIDE SEQUENCE [LARGE SCALE GENOMIC DNA]</scope>
    <source>
        <strain evidence="8">JCM 19231</strain>
        <strain evidence="5">JCM19231</strain>
    </source>
</reference>
<dbReference type="SUPFAM" id="SSF46785">
    <property type="entry name" value="Winged helix' DNA-binding domain"/>
    <property type="match status" value="1"/>
</dbReference>
<dbReference type="EMBL" id="BBSA01000001">
    <property type="protein sequence ID" value="GAM60137.1"/>
    <property type="molecule type" value="Genomic_DNA"/>
</dbReference>
<evidence type="ECO:0000259" key="4">
    <source>
        <dbReference type="PROSITE" id="PS50987"/>
    </source>
</evidence>
<comment type="caution">
    <text evidence="5">The sequence shown here is derived from an EMBL/GenBank/DDBJ whole genome shotgun (WGS) entry which is preliminary data.</text>
</comment>
<dbReference type="PRINTS" id="PR00778">
    <property type="entry name" value="HTHARSR"/>
</dbReference>
<organism evidence="5 8">
    <name type="scientific">Vibrio ishigakensis</name>
    <dbReference type="NCBI Taxonomy" id="1481914"/>
    <lineage>
        <taxon>Bacteria</taxon>
        <taxon>Pseudomonadati</taxon>
        <taxon>Pseudomonadota</taxon>
        <taxon>Gammaproteobacteria</taxon>
        <taxon>Vibrionales</taxon>
        <taxon>Vibrionaceae</taxon>
        <taxon>Vibrio</taxon>
    </lineage>
</organism>
<evidence type="ECO:0000256" key="1">
    <source>
        <dbReference type="ARBA" id="ARBA00023015"/>
    </source>
</evidence>
<keyword evidence="1" id="KW-0805">Transcription regulation</keyword>
<protein>
    <submittedName>
        <fullName evidence="5 6">Transcriptional regulator</fullName>
    </submittedName>
</protein>
<keyword evidence="2" id="KW-0238">DNA-binding</keyword>
<evidence type="ECO:0000313" key="8">
    <source>
        <dbReference type="Proteomes" id="UP000031671"/>
    </source>
</evidence>
<dbReference type="CDD" id="cd00090">
    <property type="entry name" value="HTH_ARSR"/>
    <property type="match status" value="1"/>
</dbReference>
<sequence>MNAQKSLDIQMQQQLSDMTEKAKLVSATLKVLSHHERLLVLCQLIEGEKGVAELQERSPLNQSALSQHLKVLRDNNLVAVRKESQMVFYSLNDPRITQLIESLYNIYCVEES</sequence>
<dbReference type="SMART" id="SM00418">
    <property type="entry name" value="HTH_ARSR"/>
    <property type="match status" value="1"/>
</dbReference>
<dbReference type="EMBL" id="BBRZ01000047">
    <property type="protein sequence ID" value="GAM57193.1"/>
    <property type="molecule type" value="Genomic_DNA"/>
</dbReference>
<dbReference type="GO" id="GO:0003677">
    <property type="term" value="F:DNA binding"/>
    <property type="evidence" value="ECO:0007669"/>
    <property type="project" value="UniProtKB-KW"/>
</dbReference>